<evidence type="ECO:0000256" key="2">
    <source>
        <dbReference type="ARBA" id="ARBA00004629"/>
    </source>
</evidence>
<proteinExistence type="predicted"/>
<gene>
    <name evidence="11" type="primary">PMF1</name>
</gene>
<dbReference type="GO" id="GO:0003713">
    <property type="term" value="F:transcription coactivator activity"/>
    <property type="evidence" value="ECO:0007669"/>
    <property type="project" value="Ensembl"/>
</dbReference>
<evidence type="ECO:0000256" key="4">
    <source>
        <dbReference type="ARBA" id="ARBA00022618"/>
    </source>
</evidence>
<keyword evidence="5" id="KW-0498">Mitosis</keyword>
<keyword evidence="4" id="KW-0132">Cell division</keyword>
<comment type="subcellular location">
    <subcellularLocation>
        <location evidence="2">Chromosome</location>
        <location evidence="2">Centromere</location>
        <location evidence="2">Kinetochore</location>
    </subcellularLocation>
    <subcellularLocation>
        <location evidence="1">Nucleus</location>
    </subcellularLocation>
</comment>
<dbReference type="GO" id="GO:0007059">
    <property type="term" value="P:chromosome segregation"/>
    <property type="evidence" value="ECO:0007669"/>
    <property type="project" value="Ensembl"/>
</dbReference>
<dbReference type="GO" id="GO:0000444">
    <property type="term" value="C:MIS12/MIND type complex"/>
    <property type="evidence" value="ECO:0007669"/>
    <property type="project" value="Ensembl"/>
</dbReference>
<keyword evidence="9" id="KW-0137">Centromere</keyword>
<organism evidence="11 12">
    <name type="scientific">Strigops habroptila</name>
    <name type="common">Kakapo</name>
    <dbReference type="NCBI Taxonomy" id="2489341"/>
    <lineage>
        <taxon>Eukaryota</taxon>
        <taxon>Metazoa</taxon>
        <taxon>Chordata</taxon>
        <taxon>Craniata</taxon>
        <taxon>Vertebrata</taxon>
        <taxon>Euteleostomi</taxon>
        <taxon>Archelosauria</taxon>
        <taxon>Archosauria</taxon>
        <taxon>Dinosauria</taxon>
        <taxon>Saurischia</taxon>
        <taxon>Theropoda</taxon>
        <taxon>Coelurosauria</taxon>
        <taxon>Aves</taxon>
        <taxon>Neognathae</taxon>
        <taxon>Neoaves</taxon>
        <taxon>Telluraves</taxon>
        <taxon>Australaves</taxon>
        <taxon>Psittaciformes</taxon>
        <taxon>Psittacidae</taxon>
        <taxon>Strigops</taxon>
    </lineage>
</organism>
<dbReference type="PANTHER" id="PTHR15459">
    <property type="entry name" value="POLYAMINE-MODULATED FACTOR 1"/>
    <property type="match status" value="1"/>
</dbReference>
<protein>
    <submittedName>
        <fullName evidence="11">Polyamine modulated factor 1</fullName>
    </submittedName>
</protein>
<evidence type="ECO:0000256" key="9">
    <source>
        <dbReference type="ARBA" id="ARBA00023328"/>
    </source>
</evidence>
<keyword evidence="3" id="KW-0158">Chromosome</keyword>
<keyword evidence="12" id="KW-1185">Reference proteome</keyword>
<dbReference type="GO" id="GO:0005654">
    <property type="term" value="C:nucleoplasm"/>
    <property type="evidence" value="ECO:0007669"/>
    <property type="project" value="Ensembl"/>
</dbReference>
<evidence type="ECO:0000313" key="11">
    <source>
        <dbReference type="Ensembl" id="ENSSHBP00005019529.1"/>
    </source>
</evidence>
<dbReference type="GO" id="GO:0051301">
    <property type="term" value="P:cell division"/>
    <property type="evidence" value="ECO:0007669"/>
    <property type="project" value="UniProtKB-KW"/>
</dbReference>
<dbReference type="GO" id="GO:0043522">
    <property type="term" value="F:leucine zipper domain binding"/>
    <property type="evidence" value="ECO:0007669"/>
    <property type="project" value="Ensembl"/>
</dbReference>
<evidence type="ECO:0000256" key="5">
    <source>
        <dbReference type="ARBA" id="ARBA00022776"/>
    </source>
</evidence>
<evidence type="ECO:0000256" key="3">
    <source>
        <dbReference type="ARBA" id="ARBA00022454"/>
    </source>
</evidence>
<sequence length="256" mass="28354">MAEARGGGSDGGGGSSSVSGGPGRAQLFSTVMDAFLGKLVAAGSYQRFASCYRSFYRLQPEVTKSIHSQFVAQLQASIRAEVQEVMDEGNLEALLDSLDKIVEEAEPQEEPAWRPSGIPEEDARSALVPYLLKHRSYLLRALKNKEEENKKVAESVLAGRGRISELQQQIQAHKRAWQALSKEQQELVLTFQQPQPKRNLRQDCKAAGLHQLDQRNNKGHNRSFGNWGQFPALSPAGRRIPWMWVAAALVLGGAWF</sequence>
<feature type="region of interest" description="Disordered" evidence="10">
    <location>
        <begin position="1"/>
        <end position="21"/>
    </location>
</feature>
<dbReference type="Pfam" id="PF03980">
    <property type="entry name" value="Nnf1"/>
    <property type="match status" value="1"/>
</dbReference>
<dbReference type="Proteomes" id="UP000472266">
    <property type="component" value="Unplaced"/>
</dbReference>
<keyword evidence="7" id="KW-0539">Nucleus</keyword>
<accession>A0A672UW62</accession>
<evidence type="ECO:0000313" key="12">
    <source>
        <dbReference type="Proteomes" id="UP000472266"/>
    </source>
</evidence>
<dbReference type="GeneTree" id="ENSGT00940000162656"/>
<evidence type="ECO:0000256" key="10">
    <source>
        <dbReference type="SAM" id="MobiDB-lite"/>
    </source>
</evidence>
<dbReference type="PANTHER" id="PTHR15459:SF3">
    <property type="entry name" value="POLYAMINE-MODULATED FACTOR 1"/>
    <property type="match status" value="1"/>
</dbReference>
<evidence type="ECO:0000256" key="6">
    <source>
        <dbReference type="ARBA" id="ARBA00022838"/>
    </source>
</evidence>
<reference evidence="11" key="2">
    <citation type="submission" date="2025-09" db="UniProtKB">
        <authorList>
            <consortium name="Ensembl"/>
        </authorList>
    </citation>
    <scope>IDENTIFICATION</scope>
</reference>
<dbReference type="GO" id="GO:0005794">
    <property type="term" value="C:Golgi apparatus"/>
    <property type="evidence" value="ECO:0007669"/>
    <property type="project" value="Ensembl"/>
</dbReference>
<dbReference type="InterPro" id="IPR007128">
    <property type="entry name" value="PMF1/Nnf1"/>
</dbReference>
<name>A0A672UW62_STRHB</name>
<keyword evidence="8" id="KW-0131">Cell cycle</keyword>
<keyword evidence="6" id="KW-0995">Kinetochore</keyword>
<dbReference type="AlphaFoldDB" id="A0A672UW62"/>
<dbReference type="Ensembl" id="ENSSHBT00005023332.1">
    <property type="protein sequence ID" value="ENSSHBP00005019529.1"/>
    <property type="gene ID" value="ENSSHBG00005016733.1"/>
</dbReference>
<dbReference type="OMA" id="KEEANSW"/>
<evidence type="ECO:0000256" key="7">
    <source>
        <dbReference type="ARBA" id="ARBA00023242"/>
    </source>
</evidence>
<dbReference type="InParanoid" id="A0A672UW62"/>
<evidence type="ECO:0000256" key="1">
    <source>
        <dbReference type="ARBA" id="ARBA00004123"/>
    </source>
</evidence>
<evidence type="ECO:0000256" key="8">
    <source>
        <dbReference type="ARBA" id="ARBA00023306"/>
    </source>
</evidence>
<reference evidence="11" key="1">
    <citation type="submission" date="2025-08" db="UniProtKB">
        <authorList>
            <consortium name="Ensembl"/>
        </authorList>
    </citation>
    <scope>IDENTIFICATION</scope>
</reference>